<evidence type="ECO:0000256" key="4">
    <source>
        <dbReference type="PROSITE-ProRule" id="PRU10137"/>
    </source>
</evidence>
<sequence length="206" mass="23264">MDKLTQSEEKQGTVYGYARVSTAGQNLTTQRQLLRQYDENIKLVEDKSTGKNTEREGLQKLMNTLEAGDTLVITRIDRIARNVKDLLTLAEQLEEMGVNLVILDLKGDRVNTSTTMGKFMLTVLGAVAEMEVNMLDEKRKAGMLAAKEAGKHIGRKPDLDINNASVQEAIRKYKEGTLPVTLICEQHNINRMKFYRLLKRHGITKD</sequence>
<feature type="domain" description="Resolvase/invertase-type recombinase catalytic" evidence="5">
    <location>
        <begin position="13"/>
        <end position="150"/>
    </location>
</feature>
<dbReference type="EMBL" id="CP047044">
    <property type="protein sequence ID" value="QHA15992.1"/>
    <property type="molecule type" value="Genomic_DNA"/>
</dbReference>
<keyword evidence="1" id="KW-0229">DNA integration</keyword>
<accession>A0ABX6G2A7</accession>
<dbReference type="Gene3D" id="3.40.50.1390">
    <property type="entry name" value="Resolvase, N-terminal catalytic domain"/>
    <property type="match status" value="1"/>
</dbReference>
<keyword evidence="7" id="KW-1185">Reference proteome</keyword>
<dbReference type="PANTHER" id="PTHR30461:SF2">
    <property type="entry name" value="SERINE RECOMBINASE PINE-RELATED"/>
    <property type="match status" value="1"/>
</dbReference>
<evidence type="ECO:0000256" key="3">
    <source>
        <dbReference type="ARBA" id="ARBA00023172"/>
    </source>
</evidence>
<feature type="active site" description="O-(5'-phospho-DNA)-serine intermediate" evidence="4">
    <location>
        <position position="21"/>
    </location>
</feature>
<evidence type="ECO:0000256" key="2">
    <source>
        <dbReference type="ARBA" id="ARBA00023125"/>
    </source>
</evidence>
<dbReference type="InterPro" id="IPR006119">
    <property type="entry name" value="Resolv_N"/>
</dbReference>
<name>A0ABX6G2A7_9BACI</name>
<proteinExistence type="predicted"/>
<dbReference type="Gene3D" id="1.10.10.60">
    <property type="entry name" value="Homeodomain-like"/>
    <property type="match status" value="1"/>
</dbReference>
<dbReference type="PROSITE" id="PS00397">
    <property type="entry name" value="RECOMBINASES_1"/>
    <property type="match status" value="1"/>
</dbReference>
<evidence type="ECO:0000313" key="7">
    <source>
        <dbReference type="Proteomes" id="UP000440820"/>
    </source>
</evidence>
<evidence type="ECO:0000259" key="5">
    <source>
        <dbReference type="PROSITE" id="PS51736"/>
    </source>
</evidence>
<protein>
    <recommendedName>
        <fullName evidence="5">Resolvase/invertase-type recombinase catalytic domain-containing protein</fullName>
    </recommendedName>
</protein>
<organism evidence="6 7">
    <name type="scientific">Bacillus toyonensis</name>
    <dbReference type="NCBI Taxonomy" id="155322"/>
    <lineage>
        <taxon>Bacteria</taxon>
        <taxon>Bacillati</taxon>
        <taxon>Bacillota</taxon>
        <taxon>Bacilli</taxon>
        <taxon>Bacillales</taxon>
        <taxon>Bacillaceae</taxon>
        <taxon>Bacillus</taxon>
        <taxon>Bacillus cereus group</taxon>
    </lineage>
</organism>
<dbReference type="Pfam" id="PF00239">
    <property type="entry name" value="Resolvase"/>
    <property type="match status" value="1"/>
</dbReference>
<dbReference type="CDD" id="cd03768">
    <property type="entry name" value="SR_ResInv"/>
    <property type="match status" value="1"/>
</dbReference>
<evidence type="ECO:0000256" key="1">
    <source>
        <dbReference type="ARBA" id="ARBA00022908"/>
    </source>
</evidence>
<keyword evidence="3" id="KW-0233">DNA recombination</keyword>
<dbReference type="InterPro" id="IPR006118">
    <property type="entry name" value="Recombinase_CS"/>
</dbReference>
<reference evidence="6 7" key="1">
    <citation type="submission" date="2019-12" db="EMBL/GenBank/DDBJ databases">
        <title>Bacillus toyonensis BV-17 genome.</title>
        <authorList>
            <person name="Chen J."/>
        </authorList>
    </citation>
    <scope>NUCLEOTIDE SEQUENCE [LARGE SCALE GENOMIC DNA]</scope>
    <source>
        <strain evidence="6 7">BV-17</strain>
    </source>
</reference>
<keyword evidence="2" id="KW-0238">DNA-binding</keyword>
<dbReference type="Proteomes" id="UP000440820">
    <property type="component" value="Chromosome"/>
</dbReference>
<dbReference type="PROSITE" id="PS51736">
    <property type="entry name" value="RECOMBINASES_3"/>
    <property type="match status" value="1"/>
</dbReference>
<dbReference type="RefSeq" id="WP_327914786.1">
    <property type="nucleotide sequence ID" value="NZ_JARMKU010000004.1"/>
</dbReference>
<dbReference type="PROSITE" id="PS00398">
    <property type="entry name" value="RECOMBINASES_2"/>
    <property type="match status" value="1"/>
</dbReference>
<gene>
    <name evidence="6" type="ORF">GPA05_02830</name>
</gene>
<dbReference type="InterPro" id="IPR036162">
    <property type="entry name" value="Resolvase-like_N_sf"/>
</dbReference>
<dbReference type="InterPro" id="IPR050639">
    <property type="entry name" value="SSR_resolvase"/>
</dbReference>
<dbReference type="SUPFAM" id="SSF53041">
    <property type="entry name" value="Resolvase-like"/>
    <property type="match status" value="1"/>
</dbReference>
<evidence type="ECO:0000313" key="6">
    <source>
        <dbReference type="EMBL" id="QHA15992.1"/>
    </source>
</evidence>
<dbReference type="PANTHER" id="PTHR30461">
    <property type="entry name" value="DNA-INVERTASE FROM LAMBDOID PROPHAGE"/>
    <property type="match status" value="1"/>
</dbReference>
<dbReference type="SMART" id="SM00857">
    <property type="entry name" value="Resolvase"/>
    <property type="match status" value="1"/>
</dbReference>